<dbReference type="PANTHER" id="PTHR45647">
    <property type="entry name" value="OS02G0152300 PROTEIN"/>
    <property type="match status" value="1"/>
</dbReference>
<evidence type="ECO:0000256" key="6">
    <source>
        <dbReference type="SAM" id="MobiDB-lite"/>
    </source>
</evidence>
<dbReference type="GeneID" id="109785701"/>
<feature type="compositionally biased region" description="Low complexity" evidence="6">
    <location>
        <begin position="10"/>
        <end position="20"/>
    </location>
</feature>
<reference evidence="9" key="1">
    <citation type="journal article" date="2014" name="Science">
        <title>Ancient hybridizations among the ancestral genomes of bread wheat.</title>
        <authorList>
            <consortium name="International Wheat Genome Sequencing Consortium,"/>
            <person name="Marcussen T."/>
            <person name="Sandve S.R."/>
            <person name="Heier L."/>
            <person name="Spannagl M."/>
            <person name="Pfeifer M."/>
            <person name="Jakobsen K.S."/>
            <person name="Wulff B.B."/>
            <person name="Steuernagel B."/>
            <person name="Mayer K.F."/>
            <person name="Olsen O.A."/>
        </authorList>
    </citation>
    <scope>NUCLEOTIDE SEQUENCE [LARGE SCALE GENOMIC DNA]</scope>
    <source>
        <strain evidence="9">cv. AL8/78</strain>
    </source>
</reference>
<dbReference type="SMART" id="SM00504">
    <property type="entry name" value="Ubox"/>
    <property type="match status" value="1"/>
</dbReference>
<dbReference type="InterPro" id="IPR051348">
    <property type="entry name" value="U-box_ubiquitin_ligases"/>
</dbReference>
<organism evidence="8 9">
    <name type="scientific">Aegilops tauschii subsp. strangulata</name>
    <name type="common">Goatgrass</name>
    <dbReference type="NCBI Taxonomy" id="200361"/>
    <lineage>
        <taxon>Eukaryota</taxon>
        <taxon>Viridiplantae</taxon>
        <taxon>Streptophyta</taxon>
        <taxon>Embryophyta</taxon>
        <taxon>Tracheophyta</taxon>
        <taxon>Spermatophyta</taxon>
        <taxon>Magnoliopsida</taxon>
        <taxon>Liliopsida</taxon>
        <taxon>Poales</taxon>
        <taxon>Poaceae</taxon>
        <taxon>BOP clade</taxon>
        <taxon>Pooideae</taxon>
        <taxon>Triticodae</taxon>
        <taxon>Triticeae</taxon>
        <taxon>Triticinae</taxon>
        <taxon>Aegilops</taxon>
    </lineage>
</organism>
<dbReference type="PANTHER" id="PTHR45647:SF131">
    <property type="entry name" value="RING-TYPE E3 UBIQUITIN TRANSFERASE"/>
    <property type="match status" value="1"/>
</dbReference>
<dbReference type="GO" id="GO:0061630">
    <property type="term" value="F:ubiquitin protein ligase activity"/>
    <property type="evidence" value="ECO:0007669"/>
    <property type="project" value="UniProtKB-EC"/>
</dbReference>
<dbReference type="OrthoDB" id="10064100at2759"/>
<dbReference type="RefSeq" id="XP_045086031.1">
    <property type="nucleotide sequence ID" value="XM_045230096.2"/>
</dbReference>
<dbReference type="InterPro" id="IPR003613">
    <property type="entry name" value="Ubox_domain"/>
</dbReference>
<dbReference type="OMA" id="NTRGREF"/>
<evidence type="ECO:0000256" key="1">
    <source>
        <dbReference type="ARBA" id="ARBA00000900"/>
    </source>
</evidence>
<feature type="domain" description="U-box" evidence="7">
    <location>
        <begin position="272"/>
        <end position="345"/>
    </location>
</feature>
<dbReference type="CDD" id="cd01989">
    <property type="entry name" value="USP_STK_Ubox_N"/>
    <property type="match status" value="1"/>
</dbReference>
<evidence type="ECO:0000256" key="4">
    <source>
        <dbReference type="ARBA" id="ARBA00022679"/>
    </source>
</evidence>
<dbReference type="SUPFAM" id="SSF57850">
    <property type="entry name" value="RING/U-box"/>
    <property type="match status" value="1"/>
</dbReference>
<keyword evidence="9" id="KW-1185">Reference proteome</keyword>
<name>A0A453PRC4_AEGTS</name>
<dbReference type="GO" id="GO:0016567">
    <property type="term" value="P:protein ubiquitination"/>
    <property type="evidence" value="ECO:0007669"/>
    <property type="project" value="UniProtKB-UniPathway"/>
</dbReference>
<dbReference type="InterPro" id="IPR014729">
    <property type="entry name" value="Rossmann-like_a/b/a_fold"/>
</dbReference>
<accession>A0A453PRC4</accession>
<dbReference type="CDD" id="cd16655">
    <property type="entry name" value="RING-Ubox_WDSUB1-like"/>
    <property type="match status" value="1"/>
</dbReference>
<evidence type="ECO:0000313" key="8">
    <source>
        <dbReference type="EnsemblPlants" id="AET6Gv20833400.30"/>
    </source>
</evidence>
<dbReference type="Gramene" id="AET6Gv20833400.30">
    <property type="protein sequence ID" value="AET6Gv20833400.30"/>
    <property type="gene ID" value="AET6Gv20833400"/>
</dbReference>
<reference evidence="8" key="4">
    <citation type="submission" date="2019-03" db="UniProtKB">
        <authorList>
            <consortium name="EnsemblPlants"/>
        </authorList>
    </citation>
    <scope>IDENTIFICATION</scope>
</reference>
<keyword evidence="5" id="KW-0833">Ubl conjugation pathway</keyword>
<evidence type="ECO:0000256" key="5">
    <source>
        <dbReference type="ARBA" id="ARBA00022786"/>
    </source>
</evidence>
<sequence>MDAAGGSQAGDSSELSSPSSSGGGEQVYVAVGGSKAMVLWALHKFPKDTAFVLLHVCSQPKLIPIMGARIPARQVQEQELTSYKKMELQRINDSLDQHLLLCAQEKVQAEKLVVESDDVAEGLVQLITEHHVTALVMGAAADKHYTKKMKALKSKKAQVVEQRADPSCKIWYICKGTLVYRRKAVPLSHGARPQGTQKPGAQQFSVDRSTSLSEMWCVSNTWLHKPNLRRSDANEKETVHEFDEGDNKFQHMLRELESVRKQAYEDNCSREKAERELFEAFQKDIMREPLIAADGFTYEAEAIREWIDNGHHTSPMTNLELLHRDLLPNHALRSTIQEWLQTNAN</sequence>
<proteinExistence type="predicted"/>
<dbReference type="EC" id="2.3.2.27" evidence="3"/>
<dbReference type="Proteomes" id="UP000015105">
    <property type="component" value="Chromosome 6D"/>
</dbReference>
<dbReference type="Gene3D" id="3.40.50.620">
    <property type="entry name" value="HUPs"/>
    <property type="match status" value="1"/>
</dbReference>
<dbReference type="Gene3D" id="3.30.40.10">
    <property type="entry name" value="Zinc/RING finger domain, C3HC4 (zinc finger)"/>
    <property type="match status" value="1"/>
</dbReference>
<evidence type="ECO:0000256" key="3">
    <source>
        <dbReference type="ARBA" id="ARBA00012483"/>
    </source>
</evidence>
<reference evidence="8" key="3">
    <citation type="journal article" date="2017" name="Nature">
        <title>Genome sequence of the progenitor of the wheat D genome Aegilops tauschii.</title>
        <authorList>
            <person name="Luo M.C."/>
            <person name="Gu Y.Q."/>
            <person name="Puiu D."/>
            <person name="Wang H."/>
            <person name="Twardziok S.O."/>
            <person name="Deal K.R."/>
            <person name="Huo N."/>
            <person name="Zhu T."/>
            <person name="Wang L."/>
            <person name="Wang Y."/>
            <person name="McGuire P.E."/>
            <person name="Liu S."/>
            <person name="Long H."/>
            <person name="Ramasamy R.K."/>
            <person name="Rodriguez J.C."/>
            <person name="Van S.L."/>
            <person name="Yuan L."/>
            <person name="Wang Z."/>
            <person name="Xia Z."/>
            <person name="Xiao L."/>
            <person name="Anderson O.D."/>
            <person name="Ouyang S."/>
            <person name="Liang Y."/>
            <person name="Zimin A.V."/>
            <person name="Pertea G."/>
            <person name="Qi P."/>
            <person name="Bennetzen J.L."/>
            <person name="Dai X."/>
            <person name="Dawson M.W."/>
            <person name="Muller H.G."/>
            <person name="Kugler K."/>
            <person name="Rivarola-Duarte L."/>
            <person name="Spannagl M."/>
            <person name="Mayer K.F.X."/>
            <person name="Lu F.H."/>
            <person name="Bevan M.W."/>
            <person name="Leroy P."/>
            <person name="Li P."/>
            <person name="You F.M."/>
            <person name="Sun Q."/>
            <person name="Liu Z."/>
            <person name="Lyons E."/>
            <person name="Wicker T."/>
            <person name="Salzberg S.L."/>
            <person name="Devos K.M."/>
            <person name="Dvorak J."/>
        </authorList>
    </citation>
    <scope>NUCLEOTIDE SEQUENCE [LARGE SCALE GENOMIC DNA]</scope>
    <source>
        <strain evidence="8">cv. AL8/78</strain>
    </source>
</reference>
<reference evidence="9" key="2">
    <citation type="journal article" date="2017" name="Nat. Plants">
        <title>The Aegilops tauschii genome reveals multiple impacts of transposons.</title>
        <authorList>
            <person name="Zhao G."/>
            <person name="Zou C."/>
            <person name="Li K."/>
            <person name="Wang K."/>
            <person name="Li T."/>
            <person name="Gao L."/>
            <person name="Zhang X."/>
            <person name="Wang H."/>
            <person name="Yang Z."/>
            <person name="Liu X."/>
            <person name="Jiang W."/>
            <person name="Mao L."/>
            <person name="Kong X."/>
            <person name="Jiao Y."/>
            <person name="Jia J."/>
        </authorList>
    </citation>
    <scope>NUCLEOTIDE SEQUENCE [LARGE SCALE GENOMIC DNA]</scope>
    <source>
        <strain evidence="9">cv. AL8/78</strain>
    </source>
</reference>
<dbReference type="UniPathway" id="UPA00143"/>
<evidence type="ECO:0000256" key="2">
    <source>
        <dbReference type="ARBA" id="ARBA00004906"/>
    </source>
</evidence>
<dbReference type="PROSITE" id="PS51698">
    <property type="entry name" value="U_BOX"/>
    <property type="match status" value="1"/>
</dbReference>
<dbReference type="InterPro" id="IPR013083">
    <property type="entry name" value="Znf_RING/FYVE/PHD"/>
</dbReference>
<comment type="catalytic activity">
    <reaction evidence="1">
        <text>S-ubiquitinyl-[E2 ubiquitin-conjugating enzyme]-L-cysteine + [acceptor protein]-L-lysine = [E2 ubiquitin-conjugating enzyme]-L-cysteine + N(6)-ubiquitinyl-[acceptor protein]-L-lysine.</text>
        <dbReference type="EC" id="2.3.2.27"/>
    </reaction>
</comment>
<dbReference type="AlphaFoldDB" id="A0A453PRC4"/>
<feature type="region of interest" description="Disordered" evidence="6">
    <location>
        <begin position="1"/>
        <end position="23"/>
    </location>
</feature>
<dbReference type="Pfam" id="PF04564">
    <property type="entry name" value="U-box"/>
    <property type="match status" value="1"/>
</dbReference>
<protein>
    <recommendedName>
        <fullName evidence="3">RING-type E3 ubiquitin transferase</fullName>
        <ecNumber evidence="3">2.3.2.27</ecNumber>
    </recommendedName>
</protein>
<dbReference type="KEGG" id="ats:109785701"/>
<evidence type="ECO:0000313" key="9">
    <source>
        <dbReference type="Proteomes" id="UP000015105"/>
    </source>
</evidence>
<dbReference type="SUPFAM" id="SSF52402">
    <property type="entry name" value="Adenine nucleotide alpha hydrolases-like"/>
    <property type="match status" value="1"/>
</dbReference>
<dbReference type="EnsemblPlants" id="AET6Gv20833400.30">
    <property type="protein sequence ID" value="AET6Gv20833400.30"/>
    <property type="gene ID" value="AET6Gv20833400"/>
</dbReference>
<evidence type="ECO:0000259" key="7">
    <source>
        <dbReference type="PROSITE" id="PS51698"/>
    </source>
</evidence>
<keyword evidence="4" id="KW-0808">Transferase</keyword>
<comment type="pathway">
    <text evidence="2">Protein modification; protein ubiquitination.</text>
</comment>
<reference evidence="8" key="5">
    <citation type="journal article" date="2021" name="G3 (Bethesda)">
        <title>Aegilops tauschii genome assembly Aet v5.0 features greater sequence contiguity and improved annotation.</title>
        <authorList>
            <person name="Wang L."/>
            <person name="Zhu T."/>
            <person name="Rodriguez J.C."/>
            <person name="Deal K.R."/>
            <person name="Dubcovsky J."/>
            <person name="McGuire P.E."/>
            <person name="Lux T."/>
            <person name="Spannagl M."/>
            <person name="Mayer K.F.X."/>
            <person name="Baldrich P."/>
            <person name="Meyers B.C."/>
            <person name="Huo N."/>
            <person name="Gu Y.Q."/>
            <person name="Zhou H."/>
            <person name="Devos K.M."/>
            <person name="Bennetzen J.L."/>
            <person name="Unver T."/>
            <person name="Budak H."/>
            <person name="Gulick P.J."/>
            <person name="Galiba G."/>
            <person name="Kalapos B."/>
            <person name="Nelson D.R."/>
            <person name="Li P."/>
            <person name="You F.M."/>
            <person name="Luo M.C."/>
            <person name="Dvorak J."/>
        </authorList>
    </citation>
    <scope>NUCLEOTIDE SEQUENCE [LARGE SCALE GENOMIC DNA]</scope>
    <source>
        <strain evidence="8">cv. AL8/78</strain>
    </source>
</reference>